<keyword evidence="1" id="KW-0175">Coiled coil</keyword>
<protein>
    <submittedName>
        <fullName evidence="3">Uncharacterized protein</fullName>
    </submittedName>
</protein>
<evidence type="ECO:0000256" key="2">
    <source>
        <dbReference type="SAM" id="MobiDB-lite"/>
    </source>
</evidence>
<accession>A0A255DL38</accession>
<gene>
    <name evidence="3" type="ORF">CG716_11035</name>
</gene>
<proteinExistence type="predicted"/>
<comment type="caution">
    <text evidence="3">The sequence shown here is derived from an EMBL/GenBank/DDBJ whole genome shotgun (WGS) entry which is preliminary data.</text>
</comment>
<dbReference type="OrthoDB" id="3831049at2"/>
<dbReference type="Proteomes" id="UP000216063">
    <property type="component" value="Unassembled WGS sequence"/>
</dbReference>
<dbReference type="AlphaFoldDB" id="A0A255DL38"/>
<feature type="coiled-coil region" evidence="1">
    <location>
        <begin position="31"/>
        <end position="65"/>
    </location>
</feature>
<organism evidence="3 4">
    <name type="scientific">Mycolicibacterium sphagni</name>
    <dbReference type="NCBI Taxonomy" id="1786"/>
    <lineage>
        <taxon>Bacteria</taxon>
        <taxon>Bacillati</taxon>
        <taxon>Actinomycetota</taxon>
        <taxon>Actinomycetes</taxon>
        <taxon>Mycobacteriales</taxon>
        <taxon>Mycobacteriaceae</taxon>
        <taxon>Mycolicibacterium</taxon>
    </lineage>
</organism>
<dbReference type="EMBL" id="NOZR01000007">
    <property type="protein sequence ID" value="OYN79984.1"/>
    <property type="molecule type" value="Genomic_DNA"/>
</dbReference>
<keyword evidence="4" id="KW-1185">Reference proteome</keyword>
<sequence>MSEQTDTEVTDVETGDSEVIDDADTFPAHVVRDLREKNGRYRTRAHDAEQRADTAETRATELAQRLHTALVEQTGRLQDSSDLPFSAEHLDDTEALVAALDALLEAKPHLKSRKVAGNAGFGVQGEESQQVTLESILQQYV</sequence>
<evidence type="ECO:0000313" key="4">
    <source>
        <dbReference type="Proteomes" id="UP000216063"/>
    </source>
</evidence>
<evidence type="ECO:0000256" key="1">
    <source>
        <dbReference type="SAM" id="Coils"/>
    </source>
</evidence>
<dbReference type="RefSeq" id="WP_094479361.1">
    <property type="nucleotide sequence ID" value="NZ_NOZR01000007.1"/>
</dbReference>
<name>A0A255DL38_9MYCO</name>
<feature type="compositionally biased region" description="Acidic residues" evidence="2">
    <location>
        <begin position="1"/>
        <end position="24"/>
    </location>
</feature>
<reference evidence="3 4" key="1">
    <citation type="submission" date="2017-07" db="EMBL/GenBank/DDBJ databases">
        <title>The new phylogeny of genus Mycobacterium.</title>
        <authorList>
            <person name="Tortoli E."/>
            <person name="Trovato A."/>
            <person name="Cirillo D.M."/>
        </authorList>
    </citation>
    <scope>NUCLEOTIDE SEQUENCE [LARGE SCALE GENOMIC DNA]</scope>
    <source>
        <strain evidence="3 4">ATCC 33027</strain>
    </source>
</reference>
<feature type="region of interest" description="Disordered" evidence="2">
    <location>
        <begin position="1"/>
        <end position="25"/>
    </location>
</feature>
<evidence type="ECO:0000313" key="3">
    <source>
        <dbReference type="EMBL" id="OYN79984.1"/>
    </source>
</evidence>